<comment type="caution">
    <text evidence="1">The sequence shown here is derived from an EMBL/GenBank/DDBJ whole genome shotgun (WGS) entry which is preliminary data.</text>
</comment>
<evidence type="ECO:0000313" key="1">
    <source>
        <dbReference type="EMBL" id="KGP73757.1"/>
    </source>
</evidence>
<name>A0A0A2TD42_9BACI</name>
<dbReference type="AlphaFoldDB" id="A0A0A2TD42"/>
<dbReference type="OrthoDB" id="2446958at2"/>
<proteinExistence type="predicted"/>
<sequence length="495" mass="58153">MVNEVYSSIKETYNLPISPIENENEFMLELVVLSNIGLKGGDKTSAFHDKTTRLLEFVLRKEDEQLALLITVTLINIRGCCGFYVTDNATNVRLLCDLVFIQFSNFKNKIYWNVMNLINNCEGNLGQVNLESVLKSKINRMDGNLYECFHFPVLLELFHTYLILNQKNLTVLYTDMSVDWGNYEERLSEVEFEKLLWYSFLLDEEATIKELVLEYNTLIKSDRWGIKFYRYIERSIERNQIDADKINRGIKKFESLGFFSKREYTAIGKKIRKKTKTKKSAKNKYDIKVAEQITRLSPYNLPVGVQMPDINEEISIRLVVFKDRGLTEKLKTIVVNDALTDSKRKVIYVNKPTLRGIKERAKPGFIHLIDKSKNAKKEKQGSIQDERFQWPSTDISDNEYENENLFNNFNTKSNLRKLGYQITNTTKDERWYILQKAVPKMGLKDVAYTIARNVKLRKGQKGGHQKFSYAISQWEYDLKRLKDKYYRKDFKWPNT</sequence>
<dbReference type="Proteomes" id="UP000030147">
    <property type="component" value="Unassembled WGS sequence"/>
</dbReference>
<dbReference type="EMBL" id="AVBF01000009">
    <property type="protein sequence ID" value="KGP73757.1"/>
    <property type="molecule type" value="Genomic_DNA"/>
</dbReference>
<protein>
    <submittedName>
        <fullName evidence="1">Uncharacterized protein</fullName>
    </submittedName>
</protein>
<dbReference type="eggNOG" id="ENOG5030CG1">
    <property type="taxonomic scope" value="Bacteria"/>
</dbReference>
<keyword evidence="2" id="KW-1185">Reference proteome</keyword>
<organism evidence="1 2">
    <name type="scientific">Pontibacillus yanchengensis Y32</name>
    <dbReference type="NCBI Taxonomy" id="1385514"/>
    <lineage>
        <taxon>Bacteria</taxon>
        <taxon>Bacillati</taxon>
        <taxon>Bacillota</taxon>
        <taxon>Bacilli</taxon>
        <taxon>Bacillales</taxon>
        <taxon>Bacillaceae</taxon>
        <taxon>Pontibacillus</taxon>
    </lineage>
</organism>
<dbReference type="RefSeq" id="WP_036817015.1">
    <property type="nucleotide sequence ID" value="NZ_AVBF01000009.1"/>
</dbReference>
<reference evidence="1 2" key="1">
    <citation type="journal article" date="2015" name="Stand. Genomic Sci.">
        <title>High quality draft genome sequence of the moderately halophilic bacterium Pontibacillus yanchengensis Y32(T) and comparison among Pontibacillus genomes.</title>
        <authorList>
            <person name="Huang J."/>
            <person name="Qiao Z.X."/>
            <person name="Tang J.W."/>
            <person name="Wang G."/>
        </authorList>
    </citation>
    <scope>NUCLEOTIDE SEQUENCE [LARGE SCALE GENOMIC DNA]</scope>
    <source>
        <strain evidence="1 2">Y32</strain>
    </source>
</reference>
<evidence type="ECO:0000313" key="2">
    <source>
        <dbReference type="Proteomes" id="UP000030147"/>
    </source>
</evidence>
<accession>A0A0A2TD42</accession>
<gene>
    <name evidence="1" type="ORF">N782_02425</name>
</gene>